<evidence type="ECO:0000313" key="1">
    <source>
        <dbReference type="EMBL" id="UOD29541.1"/>
    </source>
</evidence>
<gene>
    <name evidence="1" type="ORF">INH39_29820</name>
</gene>
<reference evidence="1 2" key="1">
    <citation type="submission" date="2020-10" db="EMBL/GenBank/DDBJ databases">
        <title>Genome analysis of Massilia species.</title>
        <authorList>
            <person name="Jung D.-H."/>
        </authorList>
    </citation>
    <scope>NUCLEOTIDE SEQUENCE [LARGE SCALE GENOMIC DNA]</scope>
    <source>
        <strain evidence="2">sipir</strain>
    </source>
</reference>
<dbReference type="Proteomes" id="UP000831532">
    <property type="component" value="Chromosome"/>
</dbReference>
<sequence length="120" mass="13292">MDLVISVAARDRLFAKAFRRVRPRLDPLCHAFAAVGMINPIHAALLIGLTDDRPPGDFAIVPNRDEYFQVLAGADPLSTDAQLHMAVLAVIRKTVIACPFSEPDRESFLRLLDHWGMQAS</sequence>
<protein>
    <submittedName>
        <fullName evidence="1">Uncharacterized protein</fullName>
    </submittedName>
</protein>
<dbReference type="RefSeq" id="WP_243490755.1">
    <property type="nucleotide sequence ID" value="NZ_CP063361.1"/>
</dbReference>
<organism evidence="1 2">
    <name type="scientific">Massilia violaceinigra</name>
    <dbReference type="NCBI Taxonomy" id="2045208"/>
    <lineage>
        <taxon>Bacteria</taxon>
        <taxon>Pseudomonadati</taxon>
        <taxon>Pseudomonadota</taxon>
        <taxon>Betaproteobacteria</taxon>
        <taxon>Burkholderiales</taxon>
        <taxon>Oxalobacteraceae</taxon>
        <taxon>Telluria group</taxon>
        <taxon>Massilia</taxon>
    </lineage>
</organism>
<dbReference type="EMBL" id="CP063361">
    <property type="protein sequence ID" value="UOD29541.1"/>
    <property type="molecule type" value="Genomic_DNA"/>
</dbReference>
<name>A0ABY4A435_9BURK</name>
<evidence type="ECO:0000313" key="2">
    <source>
        <dbReference type="Proteomes" id="UP000831532"/>
    </source>
</evidence>
<proteinExistence type="predicted"/>
<accession>A0ABY4A435</accession>
<keyword evidence="2" id="KW-1185">Reference proteome</keyword>